<sequence length="300" mass="33778">MNKPVFRFAPSSNGALHLGHAYSALLNYMLARESGGRFLVRIEDIDTTRCTPELEAGILRDLKWLGLAWEEPVRRQSDHFDDYREALESLIEAGLVYPSFMTRGEVRAHIAEAEAGGEPWLRDPDGVPLFPPVDRERPEAERRRRMEDGEPFAWRLDMEAALRHIGETLHWEEEGEGPAGETGTVTANPRAWGDVVIARKEIPASYHLSVVVDDALQGITHVVRGRDLFYATAVHRVLQELLKLPVPQYHHHRLVLDENGRKLSKSANDTSLASLRQARASPRDIARMIGFEALAFLPDG</sequence>
<evidence type="ECO:0000256" key="7">
    <source>
        <dbReference type="RuleBase" id="RU363037"/>
    </source>
</evidence>
<dbReference type="InterPro" id="IPR049940">
    <property type="entry name" value="GluQ/Sye"/>
</dbReference>
<feature type="region of interest" description="Disordered" evidence="8">
    <location>
        <begin position="121"/>
        <end position="144"/>
    </location>
</feature>
<dbReference type="Pfam" id="PF00749">
    <property type="entry name" value="tRNA-synt_1c"/>
    <property type="match status" value="1"/>
</dbReference>
<dbReference type="PROSITE" id="PS00178">
    <property type="entry name" value="AA_TRNA_LIGASE_I"/>
    <property type="match status" value="1"/>
</dbReference>
<accession>A0ABW5DHZ5</accession>
<evidence type="ECO:0000313" key="10">
    <source>
        <dbReference type="EMBL" id="MFD2260554.1"/>
    </source>
</evidence>
<dbReference type="InterPro" id="IPR000924">
    <property type="entry name" value="Glu/Gln-tRNA-synth"/>
</dbReference>
<keyword evidence="3 7" id="KW-0547">Nucleotide-binding</keyword>
<evidence type="ECO:0000256" key="4">
    <source>
        <dbReference type="ARBA" id="ARBA00022833"/>
    </source>
</evidence>
<evidence type="ECO:0000313" key="11">
    <source>
        <dbReference type="Proteomes" id="UP001597373"/>
    </source>
</evidence>
<name>A0ABW5DHZ5_9HYPH</name>
<dbReference type="PRINTS" id="PR00987">
    <property type="entry name" value="TRNASYNTHGLU"/>
</dbReference>
<evidence type="ECO:0000256" key="6">
    <source>
        <dbReference type="ARBA" id="ARBA00023146"/>
    </source>
</evidence>
<dbReference type="RefSeq" id="WP_345097626.1">
    <property type="nucleotide sequence ID" value="NZ_BAABGS010000007.1"/>
</dbReference>
<gene>
    <name evidence="10" type="primary">gluQRS</name>
    <name evidence="10" type="ORF">ACFSMZ_12365</name>
</gene>
<dbReference type="EC" id="6.1.1.-" evidence="10"/>
<comment type="caution">
    <text evidence="10">The sequence shown here is derived from an EMBL/GenBank/DDBJ whole genome shotgun (WGS) entry which is preliminary data.</text>
</comment>
<dbReference type="PANTHER" id="PTHR43311">
    <property type="entry name" value="GLUTAMATE--TRNA LIGASE"/>
    <property type="match status" value="1"/>
</dbReference>
<keyword evidence="5 7" id="KW-0067">ATP-binding</keyword>
<evidence type="ECO:0000256" key="8">
    <source>
        <dbReference type="SAM" id="MobiDB-lite"/>
    </source>
</evidence>
<proteinExistence type="inferred from homology"/>
<keyword evidence="11" id="KW-1185">Reference proteome</keyword>
<dbReference type="NCBIfam" id="NF004315">
    <property type="entry name" value="PRK05710.1-4"/>
    <property type="match status" value="1"/>
</dbReference>
<protein>
    <submittedName>
        <fullName evidence="10">tRNA glutamyl-Q(34) synthetase GluQRS</fullName>
        <ecNumber evidence="10">6.1.1.-</ecNumber>
    </submittedName>
</protein>
<organism evidence="10 11">
    <name type="scientific">Chelativorans composti</name>
    <dbReference type="NCBI Taxonomy" id="768533"/>
    <lineage>
        <taxon>Bacteria</taxon>
        <taxon>Pseudomonadati</taxon>
        <taxon>Pseudomonadota</taxon>
        <taxon>Alphaproteobacteria</taxon>
        <taxon>Hyphomicrobiales</taxon>
        <taxon>Phyllobacteriaceae</taxon>
        <taxon>Chelativorans</taxon>
    </lineage>
</organism>
<keyword evidence="2" id="KW-0479">Metal-binding</keyword>
<dbReference type="EMBL" id="JBHUIR010000046">
    <property type="protein sequence ID" value="MFD2260554.1"/>
    <property type="molecule type" value="Genomic_DNA"/>
</dbReference>
<feature type="compositionally biased region" description="Basic and acidic residues" evidence="8">
    <location>
        <begin position="133"/>
        <end position="144"/>
    </location>
</feature>
<evidence type="ECO:0000256" key="2">
    <source>
        <dbReference type="ARBA" id="ARBA00022723"/>
    </source>
</evidence>
<keyword evidence="1 7" id="KW-0436">Ligase</keyword>
<evidence type="ECO:0000256" key="3">
    <source>
        <dbReference type="ARBA" id="ARBA00022741"/>
    </source>
</evidence>
<evidence type="ECO:0000256" key="5">
    <source>
        <dbReference type="ARBA" id="ARBA00022840"/>
    </source>
</evidence>
<keyword evidence="6 7" id="KW-0030">Aminoacyl-tRNA synthetase</keyword>
<dbReference type="Proteomes" id="UP001597373">
    <property type="component" value="Unassembled WGS sequence"/>
</dbReference>
<comment type="similarity">
    <text evidence="7">Belongs to the class-I aminoacyl-tRNA synthetase family.</text>
</comment>
<feature type="domain" description="Glutamyl/glutaminyl-tRNA synthetase class Ib catalytic" evidence="9">
    <location>
        <begin position="6"/>
        <end position="271"/>
    </location>
</feature>
<dbReference type="InterPro" id="IPR020058">
    <property type="entry name" value="Glu/Gln-tRNA-synth_Ib_cat-dom"/>
</dbReference>
<keyword evidence="7" id="KW-0648">Protein biosynthesis</keyword>
<dbReference type="Gene3D" id="3.40.50.620">
    <property type="entry name" value="HUPs"/>
    <property type="match status" value="1"/>
</dbReference>
<dbReference type="SUPFAM" id="SSF52374">
    <property type="entry name" value="Nucleotidylyl transferase"/>
    <property type="match status" value="1"/>
</dbReference>
<dbReference type="InterPro" id="IPR001412">
    <property type="entry name" value="aa-tRNA-synth_I_CS"/>
</dbReference>
<keyword evidence="4" id="KW-0862">Zinc</keyword>
<reference evidence="11" key="1">
    <citation type="journal article" date="2019" name="Int. J. Syst. Evol. Microbiol.">
        <title>The Global Catalogue of Microorganisms (GCM) 10K type strain sequencing project: providing services to taxonomists for standard genome sequencing and annotation.</title>
        <authorList>
            <consortium name="The Broad Institute Genomics Platform"/>
            <consortium name="The Broad Institute Genome Sequencing Center for Infectious Disease"/>
            <person name="Wu L."/>
            <person name="Ma J."/>
        </authorList>
    </citation>
    <scope>NUCLEOTIDE SEQUENCE [LARGE SCALE GENOMIC DNA]</scope>
    <source>
        <strain evidence="11">KCTC 23707</strain>
    </source>
</reference>
<evidence type="ECO:0000259" key="9">
    <source>
        <dbReference type="Pfam" id="PF00749"/>
    </source>
</evidence>
<evidence type="ECO:0000256" key="1">
    <source>
        <dbReference type="ARBA" id="ARBA00022598"/>
    </source>
</evidence>
<dbReference type="GO" id="GO:0016874">
    <property type="term" value="F:ligase activity"/>
    <property type="evidence" value="ECO:0007669"/>
    <property type="project" value="UniProtKB-KW"/>
</dbReference>
<dbReference type="PANTHER" id="PTHR43311:SF1">
    <property type="entry name" value="GLUTAMYL-Q TRNA(ASP) SYNTHETASE"/>
    <property type="match status" value="1"/>
</dbReference>
<dbReference type="InterPro" id="IPR014729">
    <property type="entry name" value="Rossmann-like_a/b/a_fold"/>
</dbReference>